<protein>
    <recommendedName>
        <fullName evidence="2">E3 ubiquitin-protein ligase RNF170</fullName>
    </recommendedName>
    <alternativeName>
        <fullName evidence="10">RING finger protein 170</fullName>
    </alternativeName>
    <alternativeName>
        <fullName evidence="9">RING-type E3 ubiquitin transferase RNF170</fullName>
    </alternativeName>
</protein>
<evidence type="ECO:0000256" key="10">
    <source>
        <dbReference type="ARBA" id="ARBA00031107"/>
    </source>
</evidence>
<keyword evidence="15" id="KW-1185">Reference proteome</keyword>
<evidence type="ECO:0000256" key="4">
    <source>
        <dbReference type="ARBA" id="ARBA00022723"/>
    </source>
</evidence>
<dbReference type="GO" id="GO:0012505">
    <property type="term" value="C:endomembrane system"/>
    <property type="evidence" value="ECO:0007669"/>
    <property type="project" value="UniProtKB-SubCell"/>
</dbReference>
<dbReference type="SMART" id="SM00184">
    <property type="entry name" value="RING"/>
    <property type="match status" value="1"/>
</dbReference>
<evidence type="ECO:0000256" key="8">
    <source>
        <dbReference type="ARBA" id="ARBA00023136"/>
    </source>
</evidence>
<keyword evidence="8 12" id="KW-0472">Membrane</keyword>
<dbReference type="PANTHER" id="PTHR22894">
    <property type="entry name" value="RING-TYPE DOMAIN-CONTAINING PROTEIN"/>
    <property type="match status" value="1"/>
</dbReference>
<evidence type="ECO:0000256" key="3">
    <source>
        <dbReference type="ARBA" id="ARBA00022692"/>
    </source>
</evidence>
<evidence type="ECO:0000256" key="1">
    <source>
        <dbReference type="ARBA" id="ARBA00004127"/>
    </source>
</evidence>
<dbReference type="InterPro" id="IPR038896">
    <property type="entry name" value="RNF170"/>
</dbReference>
<keyword evidence="4" id="KW-0479">Metal-binding</keyword>
<feature type="transmembrane region" description="Helical" evidence="12">
    <location>
        <begin position="152"/>
        <end position="173"/>
    </location>
</feature>
<evidence type="ECO:0000313" key="15">
    <source>
        <dbReference type="Proteomes" id="UP001632038"/>
    </source>
</evidence>
<dbReference type="InterPro" id="IPR010652">
    <property type="entry name" value="DUF1232"/>
</dbReference>
<dbReference type="Proteomes" id="UP001632038">
    <property type="component" value="Unassembled WGS sequence"/>
</dbReference>
<evidence type="ECO:0000256" key="5">
    <source>
        <dbReference type="ARBA" id="ARBA00022771"/>
    </source>
</evidence>
<evidence type="ECO:0000256" key="2">
    <source>
        <dbReference type="ARBA" id="ARBA00014068"/>
    </source>
</evidence>
<evidence type="ECO:0000256" key="6">
    <source>
        <dbReference type="ARBA" id="ARBA00022833"/>
    </source>
</evidence>
<dbReference type="PROSITE" id="PS00518">
    <property type="entry name" value="ZF_RING_1"/>
    <property type="match status" value="1"/>
</dbReference>
<evidence type="ECO:0000256" key="11">
    <source>
        <dbReference type="PROSITE-ProRule" id="PRU00175"/>
    </source>
</evidence>
<comment type="subcellular location">
    <subcellularLocation>
        <location evidence="1">Endomembrane system</location>
        <topology evidence="1">Multi-pass membrane protein</topology>
    </subcellularLocation>
</comment>
<reference evidence="15" key="1">
    <citation type="journal article" date="2024" name="IScience">
        <title>Strigolactones Initiate the Formation of Haustorium-like Structures in Castilleja.</title>
        <authorList>
            <person name="Buerger M."/>
            <person name="Peterson D."/>
            <person name="Chory J."/>
        </authorList>
    </citation>
    <scope>NUCLEOTIDE SEQUENCE [LARGE SCALE GENOMIC DNA]</scope>
</reference>
<comment type="caution">
    <text evidence="14">The sequence shown here is derived from an EMBL/GenBank/DDBJ whole genome shotgun (WGS) entry which is preliminary data.</text>
</comment>
<keyword evidence="6" id="KW-0862">Zinc</keyword>
<feature type="domain" description="RING-type" evidence="13">
    <location>
        <begin position="10"/>
        <end position="53"/>
    </location>
</feature>
<name>A0ABD3DKM0_9LAMI</name>
<dbReference type="Pfam" id="PF06803">
    <property type="entry name" value="DUF1232"/>
    <property type="match status" value="1"/>
</dbReference>
<dbReference type="Pfam" id="PF00097">
    <property type="entry name" value="zf-C3HC4"/>
    <property type="match status" value="1"/>
</dbReference>
<dbReference type="EMBL" id="JAVIJP010000017">
    <property type="protein sequence ID" value="KAL3641456.1"/>
    <property type="molecule type" value="Genomic_DNA"/>
</dbReference>
<dbReference type="SUPFAM" id="SSF57850">
    <property type="entry name" value="RING/U-box"/>
    <property type="match status" value="1"/>
</dbReference>
<evidence type="ECO:0000256" key="12">
    <source>
        <dbReference type="SAM" id="Phobius"/>
    </source>
</evidence>
<dbReference type="GO" id="GO:0008270">
    <property type="term" value="F:zinc ion binding"/>
    <property type="evidence" value="ECO:0007669"/>
    <property type="project" value="UniProtKB-KW"/>
</dbReference>
<organism evidence="14 15">
    <name type="scientific">Castilleja foliolosa</name>
    <dbReference type="NCBI Taxonomy" id="1961234"/>
    <lineage>
        <taxon>Eukaryota</taxon>
        <taxon>Viridiplantae</taxon>
        <taxon>Streptophyta</taxon>
        <taxon>Embryophyta</taxon>
        <taxon>Tracheophyta</taxon>
        <taxon>Spermatophyta</taxon>
        <taxon>Magnoliopsida</taxon>
        <taxon>eudicotyledons</taxon>
        <taxon>Gunneridae</taxon>
        <taxon>Pentapetalae</taxon>
        <taxon>asterids</taxon>
        <taxon>lamiids</taxon>
        <taxon>Lamiales</taxon>
        <taxon>Orobanchaceae</taxon>
        <taxon>Pedicularideae</taxon>
        <taxon>Castillejinae</taxon>
        <taxon>Castilleja</taxon>
    </lineage>
</organism>
<evidence type="ECO:0000259" key="13">
    <source>
        <dbReference type="PROSITE" id="PS50089"/>
    </source>
</evidence>
<dbReference type="InterPro" id="IPR017907">
    <property type="entry name" value="Znf_RING_CS"/>
</dbReference>
<accession>A0ABD3DKM0</accession>
<keyword evidence="7 12" id="KW-1133">Transmembrane helix</keyword>
<dbReference type="PANTHER" id="PTHR22894:SF5">
    <property type="entry name" value="RING-TYPE DOMAIN-CONTAINING PROTEIN"/>
    <property type="match status" value="1"/>
</dbReference>
<gene>
    <name evidence="14" type="ORF">CASFOL_016424</name>
</gene>
<evidence type="ECO:0000313" key="14">
    <source>
        <dbReference type="EMBL" id="KAL3641456.1"/>
    </source>
</evidence>
<feature type="transmembrane region" description="Helical" evidence="12">
    <location>
        <begin position="127"/>
        <end position="146"/>
    </location>
</feature>
<dbReference type="AlphaFoldDB" id="A0ABD3DKM0"/>
<evidence type="ECO:0000256" key="7">
    <source>
        <dbReference type="ARBA" id="ARBA00022989"/>
    </source>
</evidence>
<dbReference type="PROSITE" id="PS50089">
    <property type="entry name" value="ZF_RING_2"/>
    <property type="match status" value="1"/>
</dbReference>
<proteinExistence type="predicted"/>
<keyword evidence="5 11" id="KW-0863">Zinc-finger</keyword>
<dbReference type="Gene3D" id="3.30.40.10">
    <property type="entry name" value="Zinc/RING finger domain, C3HC4 (zinc finger)"/>
    <property type="match status" value="1"/>
</dbReference>
<dbReference type="InterPro" id="IPR013083">
    <property type="entry name" value="Znf_RING/FYVE/PHD"/>
</dbReference>
<sequence>MDRPPENDVCSICHANFHIPCQANCSHWFCGNCILQVWEHGAALQPCKCPLCRREITLIVPCEGSSRQPGGDVVEILQRVERYNRLYGERSNGLMQRMQDLPFLLKRLLRDITDPQRSLPLVIRARVYLAFIVSAIYVISPVDIIPEGLLGIFGLLDDLLIVFVCFLHVAALYRAVLVTRHGGAA</sequence>
<dbReference type="InterPro" id="IPR001841">
    <property type="entry name" value="Znf_RING"/>
</dbReference>
<dbReference type="InterPro" id="IPR018957">
    <property type="entry name" value="Znf_C3HC4_RING-type"/>
</dbReference>
<keyword evidence="3 12" id="KW-0812">Transmembrane</keyword>
<evidence type="ECO:0000256" key="9">
    <source>
        <dbReference type="ARBA" id="ARBA00030110"/>
    </source>
</evidence>